<keyword evidence="6 7" id="KW-0472">Membrane</keyword>
<feature type="transmembrane region" description="Helical" evidence="7">
    <location>
        <begin position="138"/>
        <end position="160"/>
    </location>
</feature>
<comment type="subcellular location">
    <subcellularLocation>
        <location evidence="7">Cell membrane</location>
        <topology evidence="7">Multi-pass membrane protein</topology>
    </subcellularLocation>
    <subcellularLocation>
        <location evidence="1">Membrane</location>
        <topology evidence="1">Multi-pass membrane protein</topology>
    </subcellularLocation>
</comment>
<evidence type="ECO:0000256" key="4">
    <source>
        <dbReference type="ARBA" id="ARBA00022989"/>
    </source>
</evidence>
<keyword evidence="4 7" id="KW-1133">Transmembrane helix</keyword>
<dbReference type="EMBL" id="RQZG01000008">
    <property type="protein sequence ID" value="RRD04876.1"/>
    <property type="molecule type" value="Genomic_DNA"/>
</dbReference>
<dbReference type="AlphaFoldDB" id="A0A3P1T7S4"/>
<gene>
    <name evidence="7 8" type="primary">tatC</name>
    <name evidence="8" type="ORF">EII34_08075</name>
</gene>
<evidence type="ECO:0000256" key="6">
    <source>
        <dbReference type="ARBA" id="ARBA00023136"/>
    </source>
</evidence>
<comment type="function">
    <text evidence="7">Part of the twin-arginine translocation (Tat) system that transports large folded proteins containing a characteristic twin-arginine motif in their signal peptide across membranes. Together with TatB, TatC is part of a receptor directly interacting with Tat signal peptides.</text>
</comment>
<evidence type="ECO:0000256" key="1">
    <source>
        <dbReference type="ARBA" id="ARBA00004141"/>
    </source>
</evidence>
<dbReference type="InterPro" id="IPR002033">
    <property type="entry name" value="TatC"/>
</dbReference>
<organism evidence="8 9">
    <name type="scientific">Arachnia propionica</name>
    <dbReference type="NCBI Taxonomy" id="1750"/>
    <lineage>
        <taxon>Bacteria</taxon>
        <taxon>Bacillati</taxon>
        <taxon>Actinomycetota</taxon>
        <taxon>Actinomycetes</taxon>
        <taxon>Propionibacteriales</taxon>
        <taxon>Propionibacteriaceae</taxon>
        <taxon>Arachnia</taxon>
    </lineage>
</organism>
<dbReference type="GO" id="GO:0043953">
    <property type="term" value="P:protein transport by the Tat complex"/>
    <property type="evidence" value="ECO:0007669"/>
    <property type="project" value="UniProtKB-UniRule"/>
</dbReference>
<keyword evidence="5 7" id="KW-0811">Translocation</keyword>
<evidence type="ECO:0000256" key="3">
    <source>
        <dbReference type="ARBA" id="ARBA00022927"/>
    </source>
</evidence>
<comment type="subunit">
    <text evidence="7">The Tat system comprises two distinct complexes: a TatABC complex, containing multiple copies of TatA, TatB and TatC subunits, and a separate TatA complex, containing only TatA subunits. Substrates initially bind to the TatABC complex, which probably triggers association of the separate TatA complex to form the active translocon.</text>
</comment>
<evidence type="ECO:0000256" key="5">
    <source>
        <dbReference type="ARBA" id="ARBA00023010"/>
    </source>
</evidence>
<evidence type="ECO:0000313" key="8">
    <source>
        <dbReference type="EMBL" id="RRD04876.1"/>
    </source>
</evidence>
<dbReference type="PANTHER" id="PTHR30371">
    <property type="entry name" value="SEC-INDEPENDENT PROTEIN TRANSLOCASE PROTEIN TATC"/>
    <property type="match status" value="1"/>
</dbReference>
<keyword evidence="2 7" id="KW-0812">Transmembrane</keyword>
<feature type="transmembrane region" description="Helical" evidence="7">
    <location>
        <begin position="193"/>
        <end position="212"/>
    </location>
</feature>
<keyword evidence="7" id="KW-0813">Transport</keyword>
<dbReference type="GO" id="GO:0009977">
    <property type="term" value="F:proton motive force dependent protein transmembrane transporter activity"/>
    <property type="evidence" value="ECO:0007669"/>
    <property type="project" value="TreeGrafter"/>
</dbReference>
<dbReference type="Proteomes" id="UP000280819">
    <property type="component" value="Unassembled WGS sequence"/>
</dbReference>
<evidence type="ECO:0000256" key="7">
    <source>
        <dbReference type="HAMAP-Rule" id="MF_00902"/>
    </source>
</evidence>
<name>A0A3P1T7S4_9ACTN</name>
<dbReference type="NCBIfam" id="TIGR00945">
    <property type="entry name" value="tatC"/>
    <property type="match status" value="1"/>
</dbReference>
<protein>
    <recommendedName>
        <fullName evidence="7">Sec-independent protein translocase protein TatC</fullName>
    </recommendedName>
</protein>
<evidence type="ECO:0000256" key="2">
    <source>
        <dbReference type="ARBA" id="ARBA00022692"/>
    </source>
</evidence>
<dbReference type="PANTHER" id="PTHR30371:SF0">
    <property type="entry name" value="SEC-INDEPENDENT PROTEIN TRANSLOCASE PROTEIN TATC, CHLOROPLASTIC-RELATED"/>
    <property type="match status" value="1"/>
</dbReference>
<dbReference type="HAMAP" id="MF_00902">
    <property type="entry name" value="TatC"/>
    <property type="match status" value="1"/>
</dbReference>
<dbReference type="RefSeq" id="WP_124844651.1">
    <property type="nucleotide sequence ID" value="NZ_JAUNKP010000016.1"/>
</dbReference>
<evidence type="ECO:0000313" key="9">
    <source>
        <dbReference type="Proteomes" id="UP000280819"/>
    </source>
</evidence>
<reference evidence="8 9" key="1">
    <citation type="submission" date="2018-11" db="EMBL/GenBank/DDBJ databases">
        <title>Genomes From Bacteria Associated with the Canine Oral Cavity: a Test Case for Automated Genome-Based Taxonomic Assignment.</title>
        <authorList>
            <person name="Coil D.A."/>
            <person name="Jospin G."/>
            <person name="Darling A.E."/>
            <person name="Wallis C."/>
            <person name="Davis I.J."/>
            <person name="Harris S."/>
            <person name="Eisen J.A."/>
            <person name="Holcombe L.J."/>
            <person name="O'Flynn C."/>
        </authorList>
    </citation>
    <scope>NUCLEOTIDE SEQUENCE [LARGE SCALE GENOMIC DNA]</scope>
    <source>
        <strain evidence="8 9">OH887_COT-365</strain>
    </source>
</reference>
<keyword evidence="3 7" id="KW-0653">Protein transport</keyword>
<dbReference type="GO" id="GO:0033281">
    <property type="term" value="C:TAT protein transport complex"/>
    <property type="evidence" value="ECO:0007669"/>
    <property type="project" value="UniProtKB-UniRule"/>
</dbReference>
<keyword evidence="7" id="KW-1003">Cell membrane</keyword>
<dbReference type="OrthoDB" id="9777044at2"/>
<feature type="transmembrane region" description="Helical" evidence="7">
    <location>
        <begin position="39"/>
        <end position="61"/>
    </location>
</feature>
<dbReference type="PRINTS" id="PR01840">
    <property type="entry name" value="TATCFAMILY"/>
</dbReference>
<feature type="transmembrane region" description="Helical" evidence="7">
    <location>
        <begin position="246"/>
        <end position="266"/>
    </location>
</feature>
<proteinExistence type="inferred from homology"/>
<sequence length="291" mass="32122">MSAETNRADAKPRRFGWLRPPKAEAPDGSMSLGDHLREVRYRVTISALALVLAAVASAFFYRPLVLFIMHPYTVAKADVQAMNEEAMLQLANTGVTGPFTLGIVVLIMCGLIFTTPVWMYQIWAFVAPGLLAKEKKYALAFLGAGTPLFLLGCALGYWIWPKGIAVMLSLTPTGLGVMNYQDMAEFVMLELKIILVFGASFLLPVIVVALNMFNIVRGHQLKKWRKGVFFGSFVFAAIATPSTDPFSMLAMAIPVTLLFFVAELICRMLDRRKGIDEAVEAQFKIDVDDGK</sequence>
<feature type="transmembrane region" description="Helical" evidence="7">
    <location>
        <begin position="224"/>
        <end position="240"/>
    </location>
</feature>
<dbReference type="GO" id="GO:0065002">
    <property type="term" value="P:intracellular protein transmembrane transport"/>
    <property type="evidence" value="ECO:0007669"/>
    <property type="project" value="TreeGrafter"/>
</dbReference>
<comment type="caution">
    <text evidence="8">The sequence shown here is derived from an EMBL/GenBank/DDBJ whole genome shotgun (WGS) entry which is preliminary data.</text>
</comment>
<accession>A0A3P1T7S4</accession>
<feature type="transmembrane region" description="Helical" evidence="7">
    <location>
        <begin position="99"/>
        <end position="126"/>
    </location>
</feature>
<comment type="similarity">
    <text evidence="7">Belongs to the TatC family.</text>
</comment>
<dbReference type="Pfam" id="PF00902">
    <property type="entry name" value="TatC"/>
    <property type="match status" value="1"/>
</dbReference>